<keyword evidence="2" id="KW-0677">Repeat</keyword>
<evidence type="ECO:0000256" key="3">
    <source>
        <dbReference type="SAM" id="MobiDB-lite"/>
    </source>
</evidence>
<accession>A0A2P1NPZ1</accession>
<organism evidence="4 5">
    <name type="scientific">Pulveribacter suum</name>
    <dbReference type="NCBI Taxonomy" id="2116657"/>
    <lineage>
        <taxon>Bacteria</taxon>
        <taxon>Pseudomonadati</taxon>
        <taxon>Pseudomonadota</taxon>
        <taxon>Betaproteobacteria</taxon>
        <taxon>Burkholderiales</taxon>
        <taxon>Comamonadaceae</taxon>
        <taxon>Pulveribacter</taxon>
    </lineage>
</organism>
<dbReference type="Proteomes" id="UP000241829">
    <property type="component" value="Chromosome"/>
</dbReference>
<dbReference type="KEGG" id="melm:C7H73_12595"/>
<keyword evidence="5" id="KW-1185">Reference proteome</keyword>
<dbReference type="InterPro" id="IPR006970">
    <property type="entry name" value="PT"/>
</dbReference>
<evidence type="ECO:0000256" key="2">
    <source>
        <dbReference type="ARBA" id="ARBA00022737"/>
    </source>
</evidence>
<dbReference type="EMBL" id="CP027792">
    <property type="protein sequence ID" value="AVP59114.1"/>
    <property type="molecule type" value="Genomic_DNA"/>
</dbReference>
<sequence length="138" mass="15047">MGTRWANSRRWQGRAITRQPANQPTSQPANQPTSQPANQPTSQPANQPTSQSTAPGQGLLAPWLRLSSRTCIGQHSSARFTQTVLNRRVIQLAVSQSFISSKDRTLANSTRHTQVIPSNGAASLGYTLKSVENAYCFL</sequence>
<gene>
    <name evidence="4" type="ORF">C7H73_12595</name>
</gene>
<dbReference type="AlphaFoldDB" id="A0A2P1NPZ1"/>
<proteinExistence type="predicted"/>
<evidence type="ECO:0000313" key="5">
    <source>
        <dbReference type="Proteomes" id="UP000241829"/>
    </source>
</evidence>
<dbReference type="Pfam" id="PF04886">
    <property type="entry name" value="PT"/>
    <property type="match status" value="1"/>
</dbReference>
<keyword evidence="1" id="KW-0732">Signal</keyword>
<evidence type="ECO:0000313" key="4">
    <source>
        <dbReference type="EMBL" id="AVP59114.1"/>
    </source>
</evidence>
<evidence type="ECO:0000256" key="1">
    <source>
        <dbReference type="ARBA" id="ARBA00022729"/>
    </source>
</evidence>
<protein>
    <submittedName>
        <fullName evidence="4">Uncharacterized protein</fullName>
    </submittedName>
</protein>
<reference evidence="5" key="1">
    <citation type="submission" date="2018-03" db="EMBL/GenBank/DDBJ databases">
        <title>Genome sequencing of Melaminivora sp. strain SC2-7.</title>
        <authorList>
            <person name="Kim S.-J."/>
            <person name="Heo J."/>
            <person name="Ahn J.-H."/>
            <person name="Kwon S.-W."/>
        </authorList>
    </citation>
    <scope>NUCLEOTIDE SEQUENCE [LARGE SCALE GENOMIC DNA]</scope>
    <source>
        <strain evidence="5">SC2-7</strain>
    </source>
</reference>
<feature type="compositionally biased region" description="Polar residues" evidence="3">
    <location>
        <begin position="1"/>
        <end position="10"/>
    </location>
</feature>
<name>A0A2P1NPZ1_9BURK</name>
<feature type="region of interest" description="Disordered" evidence="3">
    <location>
        <begin position="1"/>
        <end position="58"/>
    </location>
</feature>
<feature type="compositionally biased region" description="Polar residues" evidence="3">
    <location>
        <begin position="19"/>
        <end position="55"/>
    </location>
</feature>